<reference evidence="2" key="2">
    <citation type="submission" date="2019-10" db="EMBL/GenBank/DDBJ databases">
        <title>Conservation and host-specific expression of non-tandemly repeated heterogenous ribosome RNA gene in arbuscular mycorrhizal fungi.</title>
        <authorList>
            <person name="Maeda T."/>
            <person name="Kobayashi Y."/>
            <person name="Nakagawa T."/>
            <person name="Ezawa T."/>
            <person name="Yamaguchi K."/>
            <person name="Bino T."/>
            <person name="Nishimoto Y."/>
            <person name="Shigenobu S."/>
            <person name="Kawaguchi M."/>
        </authorList>
    </citation>
    <scope>NUCLEOTIDE SEQUENCE</scope>
    <source>
        <strain evidence="2">HR1</strain>
    </source>
</reference>
<name>A0A2Z6QHU6_9GLOM</name>
<dbReference type="AlphaFoldDB" id="A0A2Z6QHU6"/>
<dbReference type="InterPro" id="IPR032675">
    <property type="entry name" value="LRR_dom_sf"/>
</dbReference>
<evidence type="ECO:0008006" key="4">
    <source>
        <dbReference type="Google" id="ProtNLM"/>
    </source>
</evidence>
<sequence length="488" mass="56481">MEKLNADCLILVFKELQEDNESLYSCLLVNREWCRLAVPILWEKCQNFSIFDESREKFYNTILSCLPTSSKQLLLENNIKLPQIILSRPPTFNYISFCKFISGKIISDIRDMVFKKEIGDYSKERNLLEQEIYKLFINQCKNIKELEWIAYKHLSSFPGALTCFSQLYSLDLNLYLVNSDDLFEMARICKDLSKLSVCNCTRDIPGLISLIDAQRNLKSVSFNFCINIISIDKMTCKELSKILAKKGCTINNITLQDSVCIIPLSFLTSLVNLKDLTIRHSYCEDYQDDNQGQLKYLATSTFPDLESFIFEDYLICCKELAMLIEKTKGNLWYVEINIFDTFTDNTGMLLKAIANNCPKLKYLTTYIGSKDLIYVKSLLINCKFLKSLQLNDSVIEKDNVGDKLLDMLSKYSPKYLNIIKISGYWNYSVTALEKFFESFRERKLICFDIKNGFSETITIEQIKVIRKYFDKGVIGYSNVLGKNGLLFS</sequence>
<keyword evidence="3" id="KW-1185">Reference proteome</keyword>
<evidence type="ECO:0000313" key="2">
    <source>
        <dbReference type="EMBL" id="GET02119.1"/>
    </source>
</evidence>
<protein>
    <recommendedName>
        <fullName evidence="4">F-box domain-containing protein</fullName>
    </recommendedName>
</protein>
<accession>A0A2Z6QHU6</accession>
<dbReference type="SUPFAM" id="SSF52047">
    <property type="entry name" value="RNI-like"/>
    <property type="match status" value="1"/>
</dbReference>
<evidence type="ECO:0000313" key="1">
    <source>
        <dbReference type="EMBL" id="GBB85339.1"/>
    </source>
</evidence>
<organism evidence="1 3">
    <name type="scientific">Rhizophagus clarus</name>
    <dbReference type="NCBI Taxonomy" id="94130"/>
    <lineage>
        <taxon>Eukaryota</taxon>
        <taxon>Fungi</taxon>
        <taxon>Fungi incertae sedis</taxon>
        <taxon>Mucoromycota</taxon>
        <taxon>Glomeromycotina</taxon>
        <taxon>Glomeromycetes</taxon>
        <taxon>Glomerales</taxon>
        <taxon>Glomeraceae</taxon>
        <taxon>Rhizophagus</taxon>
    </lineage>
</organism>
<comment type="caution">
    <text evidence="1">The sequence shown here is derived from an EMBL/GenBank/DDBJ whole genome shotgun (WGS) entry which is preliminary data.</text>
</comment>
<dbReference type="Proteomes" id="UP000247702">
    <property type="component" value="Unassembled WGS sequence"/>
</dbReference>
<dbReference type="Proteomes" id="UP000615446">
    <property type="component" value="Unassembled WGS sequence"/>
</dbReference>
<gene>
    <name evidence="2" type="ORF">RCL2_002849700</name>
    <name evidence="1" type="ORF">RclHR1_01190015</name>
</gene>
<dbReference type="EMBL" id="BLAL01000304">
    <property type="protein sequence ID" value="GET02119.1"/>
    <property type="molecule type" value="Genomic_DNA"/>
</dbReference>
<reference evidence="1 3" key="1">
    <citation type="submission" date="2017-11" db="EMBL/GenBank/DDBJ databases">
        <title>The genome of Rhizophagus clarus HR1 reveals common genetic basis of auxotrophy among arbuscular mycorrhizal fungi.</title>
        <authorList>
            <person name="Kobayashi Y."/>
        </authorList>
    </citation>
    <scope>NUCLEOTIDE SEQUENCE [LARGE SCALE GENOMIC DNA]</scope>
    <source>
        <strain evidence="1 3">HR1</strain>
    </source>
</reference>
<dbReference type="EMBL" id="BEXD01000213">
    <property type="protein sequence ID" value="GBB85339.1"/>
    <property type="molecule type" value="Genomic_DNA"/>
</dbReference>
<proteinExistence type="predicted"/>
<evidence type="ECO:0000313" key="3">
    <source>
        <dbReference type="Proteomes" id="UP000247702"/>
    </source>
</evidence>
<dbReference type="Gene3D" id="3.80.10.10">
    <property type="entry name" value="Ribonuclease Inhibitor"/>
    <property type="match status" value="2"/>
</dbReference>